<dbReference type="InterPro" id="IPR023393">
    <property type="entry name" value="START-like_dom_sf"/>
</dbReference>
<gene>
    <name evidence="2" type="ORF">RHGRI_026694</name>
</gene>
<reference evidence="2" key="1">
    <citation type="submission" date="2020-08" db="EMBL/GenBank/DDBJ databases">
        <title>Plant Genome Project.</title>
        <authorList>
            <person name="Zhang R.-G."/>
        </authorList>
    </citation>
    <scope>NUCLEOTIDE SEQUENCE</scope>
    <source>
        <strain evidence="2">WSP0</strain>
        <tissue evidence="2">Leaf</tissue>
    </source>
</reference>
<dbReference type="InterPro" id="IPR000916">
    <property type="entry name" value="Bet_v_I/MLP"/>
</dbReference>
<dbReference type="AlphaFoldDB" id="A0AAV6IZZ1"/>
<dbReference type="InterPro" id="IPR000008">
    <property type="entry name" value="C2_dom"/>
</dbReference>
<evidence type="ECO:0000313" key="2">
    <source>
        <dbReference type="EMBL" id="KAG5532159.1"/>
    </source>
</evidence>
<comment type="caution">
    <text evidence="2">The sequence shown here is derived from an EMBL/GenBank/DDBJ whole genome shotgun (WGS) entry which is preliminary data.</text>
</comment>
<dbReference type="GO" id="GO:0006952">
    <property type="term" value="P:defense response"/>
    <property type="evidence" value="ECO:0007669"/>
    <property type="project" value="InterPro"/>
</dbReference>
<name>A0AAV6IZZ1_9ERIC</name>
<organism evidence="2 3">
    <name type="scientific">Rhododendron griersonianum</name>
    <dbReference type="NCBI Taxonomy" id="479676"/>
    <lineage>
        <taxon>Eukaryota</taxon>
        <taxon>Viridiplantae</taxon>
        <taxon>Streptophyta</taxon>
        <taxon>Embryophyta</taxon>
        <taxon>Tracheophyta</taxon>
        <taxon>Spermatophyta</taxon>
        <taxon>Magnoliopsida</taxon>
        <taxon>eudicotyledons</taxon>
        <taxon>Gunneridae</taxon>
        <taxon>Pentapetalae</taxon>
        <taxon>asterids</taxon>
        <taxon>Ericales</taxon>
        <taxon>Ericaceae</taxon>
        <taxon>Ericoideae</taxon>
        <taxon>Rhodoreae</taxon>
        <taxon>Rhododendron</taxon>
    </lineage>
</organism>
<dbReference type="Gene3D" id="3.30.530.20">
    <property type="match status" value="1"/>
</dbReference>
<evidence type="ECO:0000259" key="1">
    <source>
        <dbReference type="PROSITE" id="PS50004"/>
    </source>
</evidence>
<dbReference type="Pfam" id="PF00168">
    <property type="entry name" value="C2"/>
    <property type="match status" value="1"/>
</dbReference>
<dbReference type="Pfam" id="PF00407">
    <property type="entry name" value="Bet_v_1"/>
    <property type="match status" value="1"/>
</dbReference>
<dbReference type="SUPFAM" id="SSF55961">
    <property type="entry name" value="Bet v1-like"/>
    <property type="match status" value="1"/>
</dbReference>
<dbReference type="PROSITE" id="PS50004">
    <property type="entry name" value="C2"/>
    <property type="match status" value="1"/>
</dbReference>
<dbReference type="InterPro" id="IPR035892">
    <property type="entry name" value="C2_domain_sf"/>
</dbReference>
<dbReference type="Proteomes" id="UP000823749">
    <property type="component" value="Chromosome 9"/>
</dbReference>
<feature type="domain" description="C2" evidence="1">
    <location>
        <begin position="19"/>
        <end position="142"/>
    </location>
</feature>
<sequence length="464" mass="52201">MMYPPDPNLSIGFAFYNFEFDVPDSRCKHIQDTHPSTQVHVTTLDLRHALRMMKCLKLASENDECLKLASKNEEFIKVKTGVVKNTCNPEWNDELTISITNPNIPILLRVYDKDTFTVDDKMGDVEIDIKPYLECMKMELQNLPTGTVVDRVQPNSDNCLGGESCIIWNNGKLVQDMSLRLRNVEHGEVEIQIEWIALPGSKSSRNEWLGVGLDEKLGDGVPHETTAVNVEELGNEEPMGLQFTNRLDGSSHLNLFCKSRCTKCFNFKNNILKMYEGGGASEAGGSLVRLWLMDDVVVRQGEVIEGGGGGGDGGMGLNGKMVRDVEIKSDGDVFHEIFRYRPHHISTMSPGNIQNVDLHEGDWGTVGSVIFWNYTHDGKEKTAKEVIEAIDEEKKLVTFKVVEGDLLQLYKTFIITVHVDTKGENNLVTWTFQYEKLNGDVEDPTTLMDFCIVVTKDIETHHLK</sequence>
<proteinExistence type="predicted"/>
<dbReference type="SMART" id="SM00239">
    <property type="entry name" value="C2"/>
    <property type="match status" value="1"/>
</dbReference>
<dbReference type="InterPro" id="IPR051761">
    <property type="entry name" value="MLP-like_ligand-binding"/>
</dbReference>
<keyword evidence="3" id="KW-1185">Reference proteome</keyword>
<dbReference type="SUPFAM" id="SSF49562">
    <property type="entry name" value="C2 domain (Calcium/lipid-binding domain, CaLB)"/>
    <property type="match status" value="1"/>
</dbReference>
<evidence type="ECO:0000313" key="3">
    <source>
        <dbReference type="Proteomes" id="UP000823749"/>
    </source>
</evidence>
<dbReference type="PANTHER" id="PTHR31907">
    <property type="entry name" value="MLP-LIKE PROTEIN 423"/>
    <property type="match status" value="1"/>
</dbReference>
<protein>
    <recommendedName>
        <fullName evidence="1">C2 domain-containing protein</fullName>
    </recommendedName>
</protein>
<dbReference type="Gene3D" id="2.60.40.150">
    <property type="entry name" value="C2 domain"/>
    <property type="match status" value="1"/>
</dbReference>
<accession>A0AAV6IZZ1</accession>
<dbReference type="SMART" id="SM01037">
    <property type="entry name" value="Bet_v_1"/>
    <property type="match status" value="1"/>
</dbReference>
<dbReference type="EMBL" id="JACTNZ010000009">
    <property type="protein sequence ID" value="KAG5532159.1"/>
    <property type="molecule type" value="Genomic_DNA"/>
</dbReference>
<dbReference type="CDD" id="cd07816">
    <property type="entry name" value="Bet_v1-like"/>
    <property type="match status" value="1"/>
</dbReference>